<accession>A0A8S5MBL4</accession>
<proteinExistence type="predicted"/>
<dbReference type="EMBL" id="BK014863">
    <property type="protein sequence ID" value="DAD79323.1"/>
    <property type="molecule type" value="Genomic_DNA"/>
</dbReference>
<name>A0A8S5MBL4_9CAUD</name>
<sequence length="40" mass="4666">MIKLIIVAVTVIVVSGIYSLCVMSSRDDRRRERDARKWDD</sequence>
<organism evidence="1">
    <name type="scientific">Myoviridae sp. ctNQr16</name>
    <dbReference type="NCBI Taxonomy" id="2826644"/>
    <lineage>
        <taxon>Viruses</taxon>
        <taxon>Duplodnaviria</taxon>
        <taxon>Heunggongvirae</taxon>
        <taxon>Uroviricota</taxon>
        <taxon>Caudoviricetes</taxon>
    </lineage>
</organism>
<protein>
    <submittedName>
        <fullName evidence="1">Uncharacterized protein</fullName>
    </submittedName>
</protein>
<reference evidence="1" key="1">
    <citation type="journal article" date="2021" name="Proc. Natl. Acad. Sci. U.S.A.">
        <title>A Catalog of Tens of Thousands of Viruses from Human Metagenomes Reveals Hidden Associations with Chronic Diseases.</title>
        <authorList>
            <person name="Tisza M.J."/>
            <person name="Buck C.B."/>
        </authorList>
    </citation>
    <scope>NUCLEOTIDE SEQUENCE</scope>
    <source>
        <strain evidence="1">CtNQr16</strain>
    </source>
</reference>
<evidence type="ECO:0000313" key="1">
    <source>
        <dbReference type="EMBL" id="DAD79323.1"/>
    </source>
</evidence>